<feature type="domain" description="SH3b" evidence="9">
    <location>
        <begin position="31"/>
        <end position="81"/>
    </location>
</feature>
<sequence>MLARLFCVLALLGASSSALASAAWVDDSIYVPIRAAANPSGRILHRGIKSGTRIEFLGFEGDWAKIRYGDTEGYIGKQYLSQSPTAAIRLERATQASEQAKAEVAKLRTQLAQIKGERDALSEQSSELKNALSSRSNELEQLQEVASDPIRLDQANRRLNEELSLLRSELDQVKGENVMLRNNNTSQQWITGVGILIAGLIAGVLMRSRSGRRQRSGWAN</sequence>
<evidence type="ECO:0000259" key="9">
    <source>
        <dbReference type="Pfam" id="PF08239"/>
    </source>
</evidence>
<dbReference type="InterPro" id="IPR016476">
    <property type="entry name" value="SH3_dom_pro"/>
</dbReference>
<feature type="coiled-coil region" evidence="6">
    <location>
        <begin position="90"/>
        <end position="183"/>
    </location>
</feature>
<keyword evidence="4 7" id="KW-1133">Transmembrane helix</keyword>
<dbReference type="KEGG" id="abo:ABO_1395"/>
<keyword evidence="2 7" id="KW-0812">Transmembrane</keyword>
<feature type="signal peptide" evidence="8">
    <location>
        <begin position="1"/>
        <end position="20"/>
    </location>
</feature>
<evidence type="ECO:0000256" key="8">
    <source>
        <dbReference type="SAM" id="SignalP"/>
    </source>
</evidence>
<keyword evidence="5 7" id="KW-0472">Membrane</keyword>
<organism evidence="10 11">
    <name type="scientific">Alcanivorax borkumensis (strain ATCC 700651 / DSM 11573 / NCIMB 13689 / SK2)</name>
    <dbReference type="NCBI Taxonomy" id="393595"/>
    <lineage>
        <taxon>Bacteria</taxon>
        <taxon>Pseudomonadati</taxon>
        <taxon>Pseudomonadota</taxon>
        <taxon>Gammaproteobacteria</taxon>
        <taxon>Oceanospirillales</taxon>
        <taxon>Alcanivoracaceae</taxon>
        <taxon>Alcanivorax</taxon>
    </lineage>
</organism>
<feature type="chain" id="PRO_5004178910" description="SH3b domain-containing protein" evidence="8">
    <location>
        <begin position="21"/>
        <end position="220"/>
    </location>
</feature>
<dbReference type="NCBIfam" id="TIGR04211">
    <property type="entry name" value="SH3_and_anchor"/>
    <property type="match status" value="1"/>
</dbReference>
<gene>
    <name evidence="10" type="ordered locus">ABO_1395</name>
</gene>
<dbReference type="OrthoDB" id="9790951at2"/>
<keyword evidence="6" id="KW-0175">Coiled coil</keyword>
<proteinExistence type="predicted"/>
<reference evidence="10 11" key="1">
    <citation type="journal article" date="2006" name="Nat. Biotechnol.">
        <title>Genome sequence of the ubiquitous hydrocarbon-degrading marine bacterium Alcanivorax borkumensis.</title>
        <authorList>
            <person name="Schneiker S."/>
            <person name="Martins dos Santos V.A.P."/>
            <person name="Bartels D."/>
            <person name="Bekel T."/>
            <person name="Brecht M."/>
            <person name="Buhrmester J."/>
            <person name="Chernikova T.N."/>
            <person name="Denaro R."/>
            <person name="Ferrer M."/>
            <person name="Gertler C."/>
            <person name="Goesmann A."/>
            <person name="Golyshina O.V."/>
            <person name="Kaminski F."/>
            <person name="Khachane A.N."/>
            <person name="Lang S."/>
            <person name="Linke B."/>
            <person name="McHardy A.C."/>
            <person name="Meyer F."/>
            <person name="Nechitaylo T."/>
            <person name="Puehler A."/>
            <person name="Regenhardt D."/>
            <person name="Rupp O."/>
            <person name="Sabirova J.S."/>
            <person name="Selbitschka W."/>
            <person name="Yakimov M.M."/>
            <person name="Timmis K.N."/>
            <person name="Vorhoelter F.-J."/>
            <person name="Weidner S."/>
            <person name="Kaiser O."/>
            <person name="Golyshin P.N."/>
        </authorList>
    </citation>
    <scope>NUCLEOTIDE SEQUENCE [LARGE SCALE GENOMIC DNA]</scope>
    <source>
        <strain evidence="11">ATCC 700651 / DSM 11573 / NCIMB 13689 / SK2</strain>
    </source>
</reference>
<evidence type="ECO:0000256" key="2">
    <source>
        <dbReference type="ARBA" id="ARBA00022692"/>
    </source>
</evidence>
<evidence type="ECO:0000256" key="7">
    <source>
        <dbReference type="SAM" id="Phobius"/>
    </source>
</evidence>
<name>Q0VPQ5_ALCBS</name>
<dbReference type="HOGENOM" id="CLU_094106_1_0_6"/>
<dbReference type="STRING" id="393595.ABO_1395"/>
<feature type="transmembrane region" description="Helical" evidence="7">
    <location>
        <begin position="189"/>
        <end position="206"/>
    </location>
</feature>
<accession>Q0VPQ5</accession>
<protein>
    <recommendedName>
        <fullName evidence="9">SH3b domain-containing protein</fullName>
    </recommendedName>
</protein>
<evidence type="ECO:0000313" key="11">
    <source>
        <dbReference type="Proteomes" id="UP000008871"/>
    </source>
</evidence>
<dbReference type="GO" id="GO:0016020">
    <property type="term" value="C:membrane"/>
    <property type="evidence" value="ECO:0007669"/>
    <property type="project" value="UniProtKB-SubCell"/>
</dbReference>
<dbReference type="AlphaFoldDB" id="Q0VPQ5"/>
<evidence type="ECO:0000256" key="3">
    <source>
        <dbReference type="ARBA" id="ARBA00022729"/>
    </source>
</evidence>
<evidence type="ECO:0000256" key="4">
    <source>
        <dbReference type="ARBA" id="ARBA00022989"/>
    </source>
</evidence>
<keyword evidence="3 8" id="KW-0732">Signal</keyword>
<evidence type="ECO:0000313" key="10">
    <source>
        <dbReference type="EMBL" id="CAL16843.1"/>
    </source>
</evidence>
<keyword evidence="11" id="KW-1185">Reference proteome</keyword>
<evidence type="ECO:0000256" key="5">
    <source>
        <dbReference type="ARBA" id="ARBA00023136"/>
    </source>
</evidence>
<dbReference type="InterPro" id="IPR003646">
    <property type="entry name" value="SH3-like_bac-type"/>
</dbReference>
<comment type="subcellular location">
    <subcellularLocation>
        <location evidence="1">Membrane</location>
        <topology evidence="1">Single-pass membrane protein</topology>
    </subcellularLocation>
</comment>
<dbReference type="Pfam" id="PF08239">
    <property type="entry name" value="SH3_3"/>
    <property type="match status" value="1"/>
</dbReference>
<dbReference type="Gene3D" id="2.30.30.40">
    <property type="entry name" value="SH3 Domains"/>
    <property type="match status" value="1"/>
</dbReference>
<evidence type="ECO:0000256" key="6">
    <source>
        <dbReference type="SAM" id="Coils"/>
    </source>
</evidence>
<dbReference type="EMBL" id="AM286690">
    <property type="protein sequence ID" value="CAL16843.1"/>
    <property type="molecule type" value="Genomic_DNA"/>
</dbReference>
<evidence type="ECO:0000256" key="1">
    <source>
        <dbReference type="ARBA" id="ARBA00004167"/>
    </source>
</evidence>
<dbReference type="eggNOG" id="COG3103">
    <property type="taxonomic scope" value="Bacteria"/>
</dbReference>
<dbReference type="Proteomes" id="UP000008871">
    <property type="component" value="Chromosome"/>
</dbReference>
<dbReference type="RefSeq" id="WP_011588676.1">
    <property type="nucleotide sequence ID" value="NC_008260.1"/>
</dbReference>